<keyword evidence="2" id="KW-1185">Reference proteome</keyword>
<dbReference type="RefSeq" id="WP_131123727.1">
    <property type="nucleotide sequence ID" value="NZ_SIXH01000118.1"/>
</dbReference>
<dbReference type="AlphaFoldDB" id="A0A4Q9HUF7"/>
<dbReference type="EMBL" id="SIXH01000118">
    <property type="protein sequence ID" value="TBO58753.1"/>
    <property type="molecule type" value="Genomic_DNA"/>
</dbReference>
<gene>
    <name evidence="1" type="ORF">EYS09_15755</name>
</gene>
<name>A0A4Q9HUF7_STRKA</name>
<comment type="caution">
    <text evidence="1">The sequence shown here is derived from an EMBL/GenBank/DDBJ whole genome shotgun (WGS) entry which is preliminary data.</text>
</comment>
<protein>
    <submittedName>
        <fullName evidence="1">Uncharacterized protein</fullName>
    </submittedName>
</protein>
<proteinExistence type="predicted"/>
<reference evidence="1 2" key="1">
    <citation type="submission" date="2019-02" db="EMBL/GenBank/DDBJ databases">
        <title>Draft Genome Sequence of Streptomyces sp. AM-2504, identified by 16S rRNA comparative analysis as a Streptomyces Kasugaensis strain.</title>
        <authorList>
            <person name="Napolioni V."/>
            <person name="Giuliodori A.M."/>
            <person name="Spurio R."/>
            <person name="Fabbretti A."/>
        </authorList>
    </citation>
    <scope>NUCLEOTIDE SEQUENCE [LARGE SCALE GENOMIC DNA]</scope>
    <source>
        <strain evidence="1 2">AM-2504</strain>
    </source>
</reference>
<accession>A0A4Q9HUF7</accession>
<dbReference type="Proteomes" id="UP000292452">
    <property type="component" value="Unassembled WGS sequence"/>
</dbReference>
<sequence length="111" mass="10720">MEILARGGPGAMGAVAVRVAGALPGVAETGAAEAVVAEATAVPPAPGLAQLLYGTRVRPGAHPPEAVIDAGRFFADPAREVPTLVGTGTGTGAGPGRDGAIVEVTEAGRGE</sequence>
<evidence type="ECO:0000313" key="2">
    <source>
        <dbReference type="Proteomes" id="UP000292452"/>
    </source>
</evidence>
<organism evidence="1 2">
    <name type="scientific">Streptomyces kasugaensis</name>
    <dbReference type="NCBI Taxonomy" id="1946"/>
    <lineage>
        <taxon>Bacteria</taxon>
        <taxon>Bacillati</taxon>
        <taxon>Actinomycetota</taxon>
        <taxon>Actinomycetes</taxon>
        <taxon>Kitasatosporales</taxon>
        <taxon>Streptomycetaceae</taxon>
        <taxon>Streptomyces</taxon>
    </lineage>
</organism>
<evidence type="ECO:0000313" key="1">
    <source>
        <dbReference type="EMBL" id="TBO58753.1"/>
    </source>
</evidence>